<sequence length="1681" mass="192145">MGMEMAREKTMGLKREKTLGLKREKTVGIQREKTTFDRSRRRLTQSVIRNTDFSKDAFKVDRVFVGDMTIECPSTAKIVRIFTSSTFTDTMHERNKWMTDAYPRIKRFCQEKGYDFQVVDMRWGVRDEANDEHTATELCLKELKLCQKLSTGPNFVSLLSHKYGYRSLQRVIDAEEFETLLSAIEDDHSKEILNKWFQRDNNSVPPIYVLSPISKLIPDFLSADKEKKKAAKQQWWDEGDLMQEALEQAALKALGEENARNYVISVTEREVQMGMLEAEKPGVECIWIKRKINNIENIESSWQLSRYIECLGDDEKWQKPRRLMEELREKRMSKILPSENILHYSVNWTEKGIDPDFAEHKEYLSKMTEGFIDLMCSKIDSAITEHSKSHKVDPLYEECIEHTLFCQTKCENFYGREDTLQKIKEYIYGDSNNTLVVHGLSGSGKTSIVAKCAQLIPTWLKSGAAIMIRFIGTTPNSSNIASMLASLTKQIKLVYARDTKVPEELNELVQEFQRCLEYASQSHPLIIILDSLDQIDSSHNARQLTWLPTRLPAYVKFIVSTLEEEEYQCFQKLQTFVSNENMIAVPKLPADDVSGIVNKWLSNQRRCLTDVQMQILLKSFDSCPLPLYLKLSFDEACRWQSYASASDTVLQKTIRDSINSLYKRLEVSHGEKLVSRALGYLTAARNGLSESELEDILSCDEDVLNDVYMYWTPPLRRLPPLLLVRLRTDLQQYLVEREADGVRVMNWYHRQFIEAARARYCTKDKASFLHSQLADFFSGKWADGSKKPYTDKAGKSDSSDRHCVSQPLQFGDTYNIRKMNSLPFHRLYAGDLTKLKEECLCNFEFLQTKLAAISIREMVDDYDHARRIFPKDQQLNLIGDALQLSEDDMIYDPFMFPGQMLDRLAGEKDVADFLKQCESCTNLYLRPNQEVLVKPGGQLLVAMAGHRGPVRSLDLKKNGKVAVTCCEDGDDEIRTWDVQTCRMLRCYEELGTEPHFVSFINNDEHILIQFAGAIKVITEEGSIMYSIETPTPMYQLCVAGKGKSVIGIFTERTVELYDATNGRKIDSSKFTSDAITFGAEGINAGSDQFMVVTDTTQQHLAIFSLKSRSFVGAGQVMTSDADGEYMSIDALTISANEKQVYFTDSWTNDIRTLDIAKFEEVSVKKGSTDDYTLSYHVSHDGKKLYFSSHKEFVIMDLSSGKKEYLISHPCNITDVRTADLKKVVTITEDTCVRVWDVTKPVKEGDILKYCLGYNIWNMKTLPNPRYVAILFKRSEKQNNPDFSFGVYDVAKNRIVREAQLKESPSVLIVLDDKYAILNMGSRRLKIVDMDTMTVHSSFEGKINNQEDSGHVVKDGTGIVIRSRNQHNLKLYDIESGKTKTIFRGESSLCKISKFVCSQSGDLILAKVSDGPIIVYDITSNTKTVIHTKNLGVKDLGDKMCVSSSDHRVVVSGEKDVVCSGEKNREHVAFIWDSKKRCVIAELLDKEYFFKYMTKENRKGLSISVDDVMCVNGTDIVSAHDDYIMRVWDLMSGDLLHRLMGHSSNIEMYCIEEGNFFVTYGCWEEENALRLWDATSFTCVASFKLDHPIVRASICSDGRSFVTYTVNPARVVHWKLHGNEPMVDLFLEKETFEGELTVDLDLQDEADYDEDPGDIDSDFGDTDKEDVDDYDEEEDDDDDDYT</sequence>
<evidence type="ECO:0000256" key="1">
    <source>
        <dbReference type="ARBA" id="ARBA00022574"/>
    </source>
</evidence>
<evidence type="ECO:0008006" key="8">
    <source>
        <dbReference type="Google" id="ProtNLM"/>
    </source>
</evidence>
<keyword evidence="7" id="KW-1185">Reference proteome</keyword>
<evidence type="ECO:0000256" key="2">
    <source>
        <dbReference type="ARBA" id="ARBA00022737"/>
    </source>
</evidence>
<dbReference type="InterPro" id="IPR015943">
    <property type="entry name" value="WD40/YVTN_repeat-like_dom_sf"/>
</dbReference>
<reference evidence="6" key="1">
    <citation type="submission" date="2019-08" db="EMBL/GenBank/DDBJ databases">
        <title>The improved chromosome-level genome for the pearl oyster Pinctada fucata martensii using PacBio sequencing and Hi-C.</title>
        <authorList>
            <person name="Zheng Z."/>
        </authorList>
    </citation>
    <scope>NUCLEOTIDE SEQUENCE</scope>
    <source>
        <strain evidence="6">ZZ-2019</strain>
        <tissue evidence="6">Adductor muscle</tissue>
    </source>
</reference>
<dbReference type="InterPro" id="IPR027417">
    <property type="entry name" value="P-loop_NTPase"/>
</dbReference>
<dbReference type="EMBL" id="VSWD01000013">
    <property type="protein sequence ID" value="KAK3084596.1"/>
    <property type="molecule type" value="Genomic_DNA"/>
</dbReference>
<accession>A0AA88XKH2</accession>
<dbReference type="SUPFAM" id="SSF52540">
    <property type="entry name" value="P-loop containing nucleoside triphosphate hydrolases"/>
    <property type="match status" value="1"/>
</dbReference>
<gene>
    <name evidence="6" type="ORF">FSP39_016054</name>
</gene>
<feature type="domain" description="Orc1-like AAA ATPase" evidence="4">
    <location>
        <begin position="412"/>
        <end position="553"/>
    </location>
</feature>
<dbReference type="InterPro" id="IPR057588">
    <property type="entry name" value="NWD1/2-like_WH"/>
</dbReference>
<dbReference type="PANTHER" id="PTHR19871">
    <property type="entry name" value="BETA TRANSDUCIN-RELATED PROTEIN"/>
    <property type="match status" value="1"/>
</dbReference>
<evidence type="ECO:0000259" key="4">
    <source>
        <dbReference type="Pfam" id="PF13191"/>
    </source>
</evidence>
<evidence type="ECO:0000313" key="7">
    <source>
        <dbReference type="Proteomes" id="UP001186944"/>
    </source>
</evidence>
<dbReference type="SMART" id="SM00320">
    <property type="entry name" value="WD40"/>
    <property type="match status" value="4"/>
</dbReference>
<dbReference type="InterPro" id="IPR036322">
    <property type="entry name" value="WD40_repeat_dom_sf"/>
</dbReference>
<evidence type="ECO:0000256" key="3">
    <source>
        <dbReference type="SAM" id="MobiDB-lite"/>
    </source>
</evidence>
<name>A0AA88XKH2_PINIB</name>
<dbReference type="InterPro" id="IPR011044">
    <property type="entry name" value="Quino_amine_DH_bsu"/>
</dbReference>
<dbReference type="Proteomes" id="UP001186944">
    <property type="component" value="Unassembled WGS sequence"/>
</dbReference>
<evidence type="ECO:0000313" key="6">
    <source>
        <dbReference type="EMBL" id="KAK3084596.1"/>
    </source>
</evidence>
<comment type="caution">
    <text evidence="6">The sequence shown here is derived from an EMBL/GenBank/DDBJ whole genome shotgun (WGS) entry which is preliminary data.</text>
</comment>
<proteinExistence type="predicted"/>
<evidence type="ECO:0000259" key="5">
    <source>
        <dbReference type="Pfam" id="PF25469"/>
    </source>
</evidence>
<dbReference type="PANTHER" id="PTHR19871:SF14">
    <property type="entry name" value="DUF4062 DOMAIN-CONTAINING PROTEIN"/>
    <property type="match status" value="1"/>
</dbReference>
<dbReference type="Gene3D" id="2.130.10.10">
    <property type="entry name" value="YVTN repeat-like/Quinoprotein amine dehydrogenase"/>
    <property type="match status" value="4"/>
</dbReference>
<keyword evidence="1" id="KW-0853">WD repeat</keyword>
<dbReference type="SUPFAM" id="SSF50969">
    <property type="entry name" value="YVTN repeat-like/Quinoprotein amine dehydrogenase"/>
    <property type="match status" value="1"/>
</dbReference>
<dbReference type="SUPFAM" id="SSF50978">
    <property type="entry name" value="WD40 repeat-like"/>
    <property type="match status" value="1"/>
</dbReference>
<protein>
    <recommendedName>
        <fullName evidence="8">NACHT and WD repeat domain-containing protein 1</fullName>
    </recommendedName>
</protein>
<dbReference type="InterPro" id="IPR041664">
    <property type="entry name" value="AAA_16"/>
</dbReference>
<dbReference type="Pfam" id="PF25469">
    <property type="entry name" value="WHD_NWD1"/>
    <property type="match status" value="1"/>
</dbReference>
<dbReference type="InterPro" id="IPR052752">
    <property type="entry name" value="NACHT-WD_repeat"/>
</dbReference>
<feature type="domain" description="NWD1/2-like winged helix-turn-helix" evidence="5">
    <location>
        <begin position="651"/>
        <end position="764"/>
    </location>
</feature>
<dbReference type="Pfam" id="PF13191">
    <property type="entry name" value="AAA_16"/>
    <property type="match status" value="1"/>
</dbReference>
<dbReference type="Gene3D" id="3.40.50.300">
    <property type="entry name" value="P-loop containing nucleotide triphosphate hydrolases"/>
    <property type="match status" value="1"/>
</dbReference>
<keyword evidence="2" id="KW-0677">Repeat</keyword>
<organism evidence="6 7">
    <name type="scientific">Pinctada imbricata</name>
    <name type="common">Atlantic pearl-oyster</name>
    <name type="synonym">Pinctada martensii</name>
    <dbReference type="NCBI Taxonomy" id="66713"/>
    <lineage>
        <taxon>Eukaryota</taxon>
        <taxon>Metazoa</taxon>
        <taxon>Spiralia</taxon>
        <taxon>Lophotrochozoa</taxon>
        <taxon>Mollusca</taxon>
        <taxon>Bivalvia</taxon>
        <taxon>Autobranchia</taxon>
        <taxon>Pteriomorphia</taxon>
        <taxon>Pterioida</taxon>
        <taxon>Pterioidea</taxon>
        <taxon>Pteriidae</taxon>
        <taxon>Pinctada</taxon>
    </lineage>
</organism>
<feature type="region of interest" description="Disordered" evidence="3">
    <location>
        <begin position="1639"/>
        <end position="1681"/>
    </location>
</feature>
<dbReference type="InterPro" id="IPR001680">
    <property type="entry name" value="WD40_rpt"/>
</dbReference>
<dbReference type="SUPFAM" id="SSF82171">
    <property type="entry name" value="DPP6 N-terminal domain-like"/>
    <property type="match status" value="1"/>
</dbReference>